<sequence length="204" mass="22823">MRARHGGIGARVSSARATRRLRAASKSATRPVYRDHSLTQNPRSLSCGAAPPSLVRLDFAPRELRHSYTSGSTPAGTPRPALFHCLKFPHLRPRSKMVIVDITLLSRRSSGVRQPPSSPPLVAHLTPHIHSPPQRRQRTDDVIGPQRARRLAASSIPLHSTPRPPASRPSPFLSPQRRPFPPELARVYIIRKTFSWIRISYFQV</sequence>
<dbReference type="AlphaFoldDB" id="A0AAD7FVL1"/>
<name>A0AAD7FVL1_MYCRO</name>
<dbReference type="Proteomes" id="UP001221757">
    <property type="component" value="Unassembled WGS sequence"/>
</dbReference>
<protein>
    <submittedName>
        <fullName evidence="2">Uncharacterized protein</fullName>
    </submittedName>
</protein>
<keyword evidence="3" id="KW-1185">Reference proteome</keyword>
<dbReference type="EMBL" id="JARKIE010000404">
    <property type="protein sequence ID" value="KAJ7645002.1"/>
    <property type="molecule type" value="Genomic_DNA"/>
</dbReference>
<evidence type="ECO:0000256" key="1">
    <source>
        <dbReference type="SAM" id="MobiDB-lite"/>
    </source>
</evidence>
<gene>
    <name evidence="2" type="ORF">B0H17DRAFT_1339097</name>
</gene>
<proteinExistence type="predicted"/>
<feature type="region of interest" description="Disordered" evidence="1">
    <location>
        <begin position="1"/>
        <end position="49"/>
    </location>
</feature>
<evidence type="ECO:0000313" key="2">
    <source>
        <dbReference type="EMBL" id="KAJ7645002.1"/>
    </source>
</evidence>
<feature type="region of interest" description="Disordered" evidence="1">
    <location>
        <begin position="108"/>
        <end position="141"/>
    </location>
</feature>
<reference evidence="2" key="1">
    <citation type="submission" date="2023-03" db="EMBL/GenBank/DDBJ databases">
        <title>Massive genome expansion in bonnet fungi (Mycena s.s.) driven by repeated elements and novel gene families across ecological guilds.</title>
        <authorList>
            <consortium name="Lawrence Berkeley National Laboratory"/>
            <person name="Harder C.B."/>
            <person name="Miyauchi S."/>
            <person name="Viragh M."/>
            <person name="Kuo A."/>
            <person name="Thoen E."/>
            <person name="Andreopoulos B."/>
            <person name="Lu D."/>
            <person name="Skrede I."/>
            <person name="Drula E."/>
            <person name="Henrissat B."/>
            <person name="Morin E."/>
            <person name="Kohler A."/>
            <person name="Barry K."/>
            <person name="LaButti K."/>
            <person name="Morin E."/>
            <person name="Salamov A."/>
            <person name="Lipzen A."/>
            <person name="Mereny Z."/>
            <person name="Hegedus B."/>
            <person name="Baldrian P."/>
            <person name="Stursova M."/>
            <person name="Weitz H."/>
            <person name="Taylor A."/>
            <person name="Grigoriev I.V."/>
            <person name="Nagy L.G."/>
            <person name="Martin F."/>
            <person name="Kauserud H."/>
        </authorList>
    </citation>
    <scope>NUCLEOTIDE SEQUENCE</scope>
    <source>
        <strain evidence="2">CBHHK067</strain>
    </source>
</reference>
<evidence type="ECO:0000313" key="3">
    <source>
        <dbReference type="Proteomes" id="UP001221757"/>
    </source>
</evidence>
<accession>A0AAD7FVL1</accession>
<feature type="region of interest" description="Disordered" evidence="1">
    <location>
        <begin position="153"/>
        <end position="177"/>
    </location>
</feature>
<organism evidence="2 3">
    <name type="scientific">Mycena rosella</name>
    <name type="common">Pink bonnet</name>
    <name type="synonym">Agaricus rosellus</name>
    <dbReference type="NCBI Taxonomy" id="1033263"/>
    <lineage>
        <taxon>Eukaryota</taxon>
        <taxon>Fungi</taxon>
        <taxon>Dikarya</taxon>
        <taxon>Basidiomycota</taxon>
        <taxon>Agaricomycotina</taxon>
        <taxon>Agaricomycetes</taxon>
        <taxon>Agaricomycetidae</taxon>
        <taxon>Agaricales</taxon>
        <taxon>Marasmiineae</taxon>
        <taxon>Mycenaceae</taxon>
        <taxon>Mycena</taxon>
    </lineage>
</organism>
<comment type="caution">
    <text evidence="2">The sequence shown here is derived from an EMBL/GenBank/DDBJ whole genome shotgun (WGS) entry which is preliminary data.</text>
</comment>